<keyword evidence="1" id="KW-0732">Signal</keyword>
<evidence type="ECO:0000313" key="3">
    <source>
        <dbReference type="Proteomes" id="UP000077752"/>
    </source>
</evidence>
<dbReference type="AlphaFoldDB" id="A0A177S9N2"/>
<dbReference type="InterPro" id="IPR010239">
    <property type="entry name" value="CHP02001"/>
</dbReference>
<dbReference type="RefSeq" id="WP_009398475.1">
    <property type="nucleotide sequence ID" value="NZ_LUCV01000049.1"/>
</dbReference>
<evidence type="ECO:0000313" key="2">
    <source>
        <dbReference type="EMBL" id="OAI84665.1"/>
    </source>
</evidence>
<gene>
    <name evidence="2" type="ORF">AYO28_01915</name>
</gene>
<organism evidence="2 3">
    <name type="scientific">Pseudomonas putida</name>
    <name type="common">Arthrobacter siderocapsulatus</name>
    <dbReference type="NCBI Taxonomy" id="303"/>
    <lineage>
        <taxon>Bacteria</taxon>
        <taxon>Pseudomonadati</taxon>
        <taxon>Pseudomonadota</taxon>
        <taxon>Gammaproteobacteria</taxon>
        <taxon>Pseudomonadales</taxon>
        <taxon>Pseudomonadaceae</taxon>
        <taxon>Pseudomonas</taxon>
    </lineage>
</organism>
<dbReference type="Pfam" id="PF09694">
    <property type="entry name" value="Gcw_chp"/>
    <property type="match status" value="1"/>
</dbReference>
<proteinExistence type="predicted"/>
<sequence length="239" mass="25825">MTRPLLLLLAATAFSQIAQAQQIQRQLGDFDFRLGTTSSRSMAQGLISPGPLGAFHGGLDVSHASGWYFGQYAPSMGLSENTTLRLDSYLGTRQRFNDSLGYEVGLIHYSLPNVSGNDSYALYGGLSIFGSRLGGALRNNPDNRTGTLFADLGRVPLLDAGITLKLAHHQLGTPFTIGDGSQVQSFSDWSLQLSRPWLGMDLDLIYSNSDLSGGGCEAYSGINTYCDSTITFKAQRSFF</sequence>
<evidence type="ECO:0000256" key="1">
    <source>
        <dbReference type="SAM" id="SignalP"/>
    </source>
</evidence>
<feature type="signal peptide" evidence="1">
    <location>
        <begin position="1"/>
        <end position="20"/>
    </location>
</feature>
<reference evidence="2 3" key="1">
    <citation type="submission" date="2016-03" db="EMBL/GenBank/DDBJ databases">
        <title>Draft Genome Assembly of Pseudomonas putida strain CBF10-2.</title>
        <authorList>
            <person name="Iyer R.S."/>
            <person name="Damania A."/>
        </authorList>
    </citation>
    <scope>NUCLEOTIDE SEQUENCE [LARGE SCALE GENOMIC DNA]</scope>
    <source>
        <strain evidence="2 3">CBF10-2</strain>
    </source>
</reference>
<evidence type="ECO:0008006" key="4">
    <source>
        <dbReference type="Google" id="ProtNLM"/>
    </source>
</evidence>
<accession>A0A177S9N2</accession>
<dbReference type="Proteomes" id="UP000077752">
    <property type="component" value="Unassembled WGS sequence"/>
</dbReference>
<protein>
    <recommendedName>
        <fullName evidence="4">Lipoprotein</fullName>
    </recommendedName>
</protein>
<dbReference type="EMBL" id="LUCV01000049">
    <property type="protein sequence ID" value="OAI84665.1"/>
    <property type="molecule type" value="Genomic_DNA"/>
</dbReference>
<comment type="caution">
    <text evidence="2">The sequence shown here is derived from an EMBL/GenBank/DDBJ whole genome shotgun (WGS) entry which is preliminary data.</text>
</comment>
<feature type="chain" id="PRO_5008073345" description="Lipoprotein" evidence="1">
    <location>
        <begin position="21"/>
        <end position="239"/>
    </location>
</feature>
<dbReference type="NCBIfam" id="TIGR02001">
    <property type="entry name" value="gcw_chp"/>
    <property type="match status" value="1"/>
</dbReference>
<name>A0A177S9N2_PSEPU</name>